<feature type="compositionally biased region" description="Polar residues" evidence="1">
    <location>
        <begin position="92"/>
        <end position="109"/>
    </location>
</feature>
<gene>
    <name evidence="2" type="ORF">V7S43_015245</name>
</gene>
<keyword evidence="3" id="KW-1185">Reference proteome</keyword>
<dbReference type="AlphaFoldDB" id="A0ABD3F4C1"/>
<feature type="region of interest" description="Disordered" evidence="1">
    <location>
        <begin position="88"/>
        <end position="116"/>
    </location>
</feature>
<sequence>MKKSESDSNENTDNEVSLMLVKVGNWSSRDSAIFHSETKELSPWFVFTENPLSKLAVNDVIRIYMDVGEESNGVSDEDEEDDVSRFIYGSPLTDNLPDTDSMSSASSGGANDEEETSQVETVFTLCFRSITCDTFPFLSKDVAASLVSIVGHSGRATAELYEFASECGRLETMPGQAQKAAKKRAAPGGREP</sequence>
<name>A0ABD3F4C1_9STRA</name>
<evidence type="ECO:0000313" key="2">
    <source>
        <dbReference type="EMBL" id="KAL3659944.1"/>
    </source>
</evidence>
<organism evidence="2 3">
    <name type="scientific">Phytophthora oleae</name>
    <dbReference type="NCBI Taxonomy" id="2107226"/>
    <lineage>
        <taxon>Eukaryota</taxon>
        <taxon>Sar</taxon>
        <taxon>Stramenopiles</taxon>
        <taxon>Oomycota</taxon>
        <taxon>Peronosporomycetes</taxon>
        <taxon>Peronosporales</taxon>
        <taxon>Peronosporaceae</taxon>
        <taxon>Phytophthora</taxon>
    </lineage>
</organism>
<evidence type="ECO:0000256" key="1">
    <source>
        <dbReference type="SAM" id="MobiDB-lite"/>
    </source>
</evidence>
<proteinExistence type="predicted"/>
<accession>A0ABD3F4C1</accession>
<dbReference type="Proteomes" id="UP001632037">
    <property type="component" value="Unassembled WGS sequence"/>
</dbReference>
<reference evidence="2 3" key="1">
    <citation type="submission" date="2024-09" db="EMBL/GenBank/DDBJ databases">
        <title>Genome sequencing and assembly of Phytophthora oleae, isolate VK10A, causative agent of rot of olive drupes.</title>
        <authorList>
            <person name="Conti Taguali S."/>
            <person name="Riolo M."/>
            <person name="La Spada F."/>
            <person name="Cacciola S.O."/>
            <person name="Dionisio G."/>
        </authorList>
    </citation>
    <scope>NUCLEOTIDE SEQUENCE [LARGE SCALE GENOMIC DNA]</scope>
    <source>
        <strain evidence="2 3">VK10A</strain>
    </source>
</reference>
<feature type="region of interest" description="Disordered" evidence="1">
    <location>
        <begin position="172"/>
        <end position="192"/>
    </location>
</feature>
<evidence type="ECO:0000313" key="3">
    <source>
        <dbReference type="Proteomes" id="UP001632037"/>
    </source>
</evidence>
<protein>
    <submittedName>
        <fullName evidence="2">Uncharacterized protein</fullName>
    </submittedName>
</protein>
<dbReference type="EMBL" id="JBIMZQ010000044">
    <property type="protein sequence ID" value="KAL3659944.1"/>
    <property type="molecule type" value="Genomic_DNA"/>
</dbReference>
<comment type="caution">
    <text evidence="2">The sequence shown here is derived from an EMBL/GenBank/DDBJ whole genome shotgun (WGS) entry which is preliminary data.</text>
</comment>